<sequence length="138" mass="15159">MGFSYVVAVAILLSSSLIFFGMVYNANLQAELQIREAQQREIEHITEEVETALNVTSYEVRQNGSAYQVTMNLTNTGSVTVALGESTLLVNGTVVNFTFSAPYLFPQGRGHITFDAPSVPFTYELVAQDGYSIYGEVE</sequence>
<organism evidence="3 4">
    <name type="scientific">Thermogymnomonas acidicola</name>
    <dbReference type="NCBI Taxonomy" id="399579"/>
    <lineage>
        <taxon>Archaea</taxon>
        <taxon>Methanobacteriati</taxon>
        <taxon>Thermoplasmatota</taxon>
        <taxon>Thermoplasmata</taxon>
        <taxon>Thermoplasmatales</taxon>
        <taxon>Thermogymnomonas</taxon>
    </lineage>
</organism>
<feature type="coiled-coil region" evidence="1">
    <location>
        <begin position="28"/>
        <end position="55"/>
    </location>
</feature>
<dbReference type="Proteomes" id="UP000632195">
    <property type="component" value="Unassembled WGS sequence"/>
</dbReference>
<dbReference type="EMBL" id="BMNY01000001">
    <property type="protein sequence ID" value="GGM73469.1"/>
    <property type="molecule type" value="Genomic_DNA"/>
</dbReference>
<evidence type="ECO:0000313" key="4">
    <source>
        <dbReference type="Proteomes" id="UP000632195"/>
    </source>
</evidence>
<name>A0AA37BR61_9ARCH</name>
<evidence type="ECO:0000256" key="1">
    <source>
        <dbReference type="SAM" id="Coils"/>
    </source>
</evidence>
<accession>A0AA37BR61</accession>
<keyword evidence="2" id="KW-0472">Membrane</keyword>
<proteinExistence type="predicted"/>
<evidence type="ECO:0000256" key="2">
    <source>
        <dbReference type="SAM" id="Phobius"/>
    </source>
</evidence>
<keyword evidence="2" id="KW-1133">Transmembrane helix</keyword>
<feature type="transmembrane region" description="Helical" evidence="2">
    <location>
        <begin position="6"/>
        <end position="26"/>
    </location>
</feature>
<protein>
    <submittedName>
        <fullName evidence="3">Uncharacterized protein</fullName>
    </submittedName>
</protein>
<keyword evidence="2" id="KW-0812">Transmembrane</keyword>
<reference evidence="3" key="1">
    <citation type="journal article" date="2014" name="Int. J. Syst. Evol. Microbiol.">
        <title>Complete genome sequence of Corynebacterium casei LMG S-19264T (=DSM 44701T), isolated from a smear-ripened cheese.</title>
        <authorList>
            <consortium name="US DOE Joint Genome Institute (JGI-PGF)"/>
            <person name="Walter F."/>
            <person name="Albersmeier A."/>
            <person name="Kalinowski J."/>
            <person name="Ruckert C."/>
        </authorList>
    </citation>
    <scope>NUCLEOTIDE SEQUENCE</scope>
    <source>
        <strain evidence="3">JCM 13583</strain>
    </source>
</reference>
<dbReference type="AlphaFoldDB" id="A0AA37BR61"/>
<evidence type="ECO:0000313" key="3">
    <source>
        <dbReference type="EMBL" id="GGM73469.1"/>
    </source>
</evidence>
<reference evidence="3" key="2">
    <citation type="submission" date="2022-09" db="EMBL/GenBank/DDBJ databases">
        <authorList>
            <person name="Sun Q."/>
            <person name="Ohkuma M."/>
        </authorList>
    </citation>
    <scope>NUCLEOTIDE SEQUENCE</scope>
    <source>
        <strain evidence="3">JCM 13583</strain>
    </source>
</reference>
<keyword evidence="4" id="KW-1185">Reference proteome</keyword>
<keyword evidence="1" id="KW-0175">Coiled coil</keyword>
<gene>
    <name evidence="3" type="ORF">GCM10007108_09340</name>
</gene>
<comment type="caution">
    <text evidence="3">The sequence shown here is derived from an EMBL/GenBank/DDBJ whole genome shotgun (WGS) entry which is preliminary data.</text>
</comment>